<evidence type="ECO:0000313" key="2">
    <source>
        <dbReference type="Proteomes" id="UP000807306"/>
    </source>
</evidence>
<protein>
    <submittedName>
        <fullName evidence="1">Uncharacterized protein</fullName>
    </submittedName>
</protein>
<reference evidence="1" key="1">
    <citation type="submission" date="2020-11" db="EMBL/GenBank/DDBJ databases">
        <authorList>
            <consortium name="DOE Joint Genome Institute"/>
            <person name="Ahrendt S."/>
            <person name="Riley R."/>
            <person name="Andreopoulos W."/>
            <person name="Labutti K."/>
            <person name="Pangilinan J."/>
            <person name="Ruiz-Duenas F.J."/>
            <person name="Barrasa J.M."/>
            <person name="Sanchez-Garcia M."/>
            <person name="Camarero S."/>
            <person name="Miyauchi S."/>
            <person name="Serrano A."/>
            <person name="Linde D."/>
            <person name="Babiker R."/>
            <person name="Drula E."/>
            <person name="Ayuso-Fernandez I."/>
            <person name="Pacheco R."/>
            <person name="Padilla G."/>
            <person name="Ferreira P."/>
            <person name="Barriuso J."/>
            <person name="Kellner H."/>
            <person name="Castanera R."/>
            <person name="Alfaro M."/>
            <person name="Ramirez L."/>
            <person name="Pisabarro A.G."/>
            <person name="Kuo A."/>
            <person name="Tritt A."/>
            <person name="Lipzen A."/>
            <person name="He G."/>
            <person name="Yan M."/>
            <person name="Ng V."/>
            <person name="Cullen D."/>
            <person name="Martin F."/>
            <person name="Rosso M.-N."/>
            <person name="Henrissat B."/>
            <person name="Hibbett D."/>
            <person name="Martinez A.T."/>
            <person name="Grigoriev I.V."/>
        </authorList>
    </citation>
    <scope>NUCLEOTIDE SEQUENCE</scope>
    <source>
        <strain evidence="1">CBS 506.95</strain>
    </source>
</reference>
<proteinExistence type="predicted"/>
<accession>A0A9P6JI32</accession>
<organism evidence="1 2">
    <name type="scientific">Crepidotus variabilis</name>
    <dbReference type="NCBI Taxonomy" id="179855"/>
    <lineage>
        <taxon>Eukaryota</taxon>
        <taxon>Fungi</taxon>
        <taxon>Dikarya</taxon>
        <taxon>Basidiomycota</taxon>
        <taxon>Agaricomycotina</taxon>
        <taxon>Agaricomycetes</taxon>
        <taxon>Agaricomycetidae</taxon>
        <taxon>Agaricales</taxon>
        <taxon>Agaricineae</taxon>
        <taxon>Crepidotaceae</taxon>
        <taxon>Crepidotus</taxon>
    </lineage>
</organism>
<dbReference type="AlphaFoldDB" id="A0A9P6JI32"/>
<gene>
    <name evidence="1" type="ORF">CPB83DRAFT_900328</name>
</gene>
<dbReference type="EMBL" id="MU157993">
    <property type="protein sequence ID" value="KAF9521750.1"/>
    <property type="molecule type" value="Genomic_DNA"/>
</dbReference>
<name>A0A9P6JI32_9AGAR</name>
<dbReference type="Proteomes" id="UP000807306">
    <property type="component" value="Unassembled WGS sequence"/>
</dbReference>
<sequence length="318" mass="35526">MDTYIFAEVSASHVSLPTYDDGPLLAVNSGRVALTPAVPRSNHDWNTQTGVPTGQVQDPLYIPRTFQHNDPSLVERLERIEHKLDALSSRVGATVLEGSGDIGPTETPKITFYRVPAPEPVEPRFAAPFNHFLDFHLPTSHIINTWNSVPALVLAQQHVKQEAESFYADAVARVHVDKKQFLNWGIPHKLQRGDLIDISCTYSLENGNTSECCPETDIPGDSKYFVEGTQNYENSNETACVRVAAYHSNGYRAHGVRTLWPDRILVVPGQFNDAEYPPSLSFLALTQTFSRHTSYPGIRAAAKYNIYAMMQNLWSLDK</sequence>
<comment type="caution">
    <text evidence="1">The sequence shown here is derived from an EMBL/GenBank/DDBJ whole genome shotgun (WGS) entry which is preliminary data.</text>
</comment>
<keyword evidence="2" id="KW-1185">Reference proteome</keyword>
<evidence type="ECO:0000313" key="1">
    <source>
        <dbReference type="EMBL" id="KAF9521750.1"/>
    </source>
</evidence>